<proteinExistence type="predicted"/>
<dbReference type="EMBL" id="CP113520">
    <property type="protein sequence ID" value="WAJ28413.1"/>
    <property type="molecule type" value="Genomic_DNA"/>
</dbReference>
<dbReference type="Proteomes" id="UP001163223">
    <property type="component" value="Chromosome"/>
</dbReference>
<sequence>MTRASVFGGFLAAGLGALAGPASAQSVDVVHYWTSKSESRTINILADAYKAKGGRWIDSAVANFDEAVAVANSRIAGGTPPSAILMNPGSTLDEMTEAGYMRDLGDIAEREGWSKVVPPFVLEKMTSNDQIVAVPLGLHGANWLWYSKKIFEEAKVAPPRTWPEFLEVADKIKAAGYVPLAVGGENWQINYIMSSILSGLGGPDFYQKLYVEHDPAAAASPVVAEGFETLRKLQAYVDEGSVGRSWNETTGLLVTDRAAMQFIGDYVKGEFSAAGKVAGTDYGCVLAPGTEGMYQVYTDLMTITAVDDPDVVKGQDLLVAAVLDPTVEVDMSRSKGSTPGRSDVVSEGLDPCARLGSESLAGARKVFSGPYETLSSDQMGQVTDLVGQFWTDRSMTAEDAATRFAAIFP</sequence>
<reference evidence="1" key="1">
    <citation type="submission" date="2022-11" db="EMBL/GenBank/DDBJ databases">
        <title>beta-Carotene-producing bacterium, Jeongeuplla avenae sp. nov., alleviates the salt stress of Arabidopsis seedlings.</title>
        <authorList>
            <person name="Jiang L."/>
            <person name="Lee J."/>
        </authorList>
    </citation>
    <scope>NUCLEOTIDE SEQUENCE</scope>
    <source>
        <strain evidence="1">DY_R2A_6</strain>
    </source>
</reference>
<protein>
    <submittedName>
        <fullName evidence="1">ABC transporter substrate-binding protein</fullName>
    </submittedName>
</protein>
<evidence type="ECO:0000313" key="1">
    <source>
        <dbReference type="EMBL" id="WAJ28413.1"/>
    </source>
</evidence>
<accession>A0ACD4NNL7</accession>
<gene>
    <name evidence="1" type="ORF">OXU80_26985</name>
</gene>
<keyword evidence="2" id="KW-1185">Reference proteome</keyword>
<evidence type="ECO:0000313" key="2">
    <source>
        <dbReference type="Proteomes" id="UP001163223"/>
    </source>
</evidence>
<organism evidence="1 2">
    <name type="scientific">Antarcticirhabdus aurantiaca</name>
    <dbReference type="NCBI Taxonomy" id="2606717"/>
    <lineage>
        <taxon>Bacteria</taxon>
        <taxon>Pseudomonadati</taxon>
        <taxon>Pseudomonadota</taxon>
        <taxon>Alphaproteobacteria</taxon>
        <taxon>Hyphomicrobiales</taxon>
        <taxon>Aurantimonadaceae</taxon>
        <taxon>Antarcticirhabdus</taxon>
    </lineage>
</organism>
<name>A0ACD4NNL7_9HYPH</name>